<dbReference type="Pfam" id="PF13649">
    <property type="entry name" value="Methyltransf_25"/>
    <property type="match status" value="1"/>
</dbReference>
<dbReference type="GO" id="GO:0008168">
    <property type="term" value="F:methyltransferase activity"/>
    <property type="evidence" value="ECO:0007669"/>
    <property type="project" value="UniProtKB-KW"/>
</dbReference>
<keyword evidence="2" id="KW-0808">Transferase</keyword>
<organism evidence="2 3">
    <name type="scientific">Phototrophicus methaneseepsis</name>
    <dbReference type="NCBI Taxonomy" id="2710758"/>
    <lineage>
        <taxon>Bacteria</taxon>
        <taxon>Bacillati</taxon>
        <taxon>Chloroflexota</taxon>
        <taxon>Candidatus Thermofontia</taxon>
        <taxon>Phototrophicales</taxon>
        <taxon>Phototrophicaceae</taxon>
        <taxon>Phototrophicus</taxon>
    </lineage>
</organism>
<evidence type="ECO:0000259" key="1">
    <source>
        <dbReference type="Pfam" id="PF13649"/>
    </source>
</evidence>
<dbReference type="InterPro" id="IPR041698">
    <property type="entry name" value="Methyltransf_25"/>
</dbReference>
<gene>
    <name evidence="2" type="ORF">G4Y79_17855</name>
</gene>
<keyword evidence="3" id="KW-1185">Reference proteome</keyword>
<keyword evidence="2" id="KW-0489">Methyltransferase</keyword>
<feature type="domain" description="Methyltransferase" evidence="1">
    <location>
        <begin position="42"/>
        <end position="133"/>
    </location>
</feature>
<dbReference type="EMBL" id="CP062983">
    <property type="protein sequence ID" value="QPC81539.1"/>
    <property type="molecule type" value="Genomic_DNA"/>
</dbReference>
<reference evidence="2 3" key="1">
    <citation type="submission" date="2020-02" db="EMBL/GenBank/DDBJ databases">
        <authorList>
            <person name="Zheng R.K."/>
            <person name="Sun C.M."/>
        </authorList>
    </citation>
    <scope>NUCLEOTIDE SEQUENCE [LARGE SCALE GENOMIC DNA]</scope>
    <source>
        <strain evidence="3">rifampicinis</strain>
    </source>
</reference>
<dbReference type="InterPro" id="IPR029063">
    <property type="entry name" value="SAM-dependent_MTases_sf"/>
</dbReference>
<dbReference type="SUPFAM" id="SSF53335">
    <property type="entry name" value="S-adenosyl-L-methionine-dependent methyltransferases"/>
    <property type="match status" value="1"/>
</dbReference>
<dbReference type="KEGG" id="pmet:G4Y79_17855"/>
<dbReference type="GO" id="GO:0032259">
    <property type="term" value="P:methylation"/>
    <property type="evidence" value="ECO:0007669"/>
    <property type="project" value="UniProtKB-KW"/>
</dbReference>
<sequence length="251" mass="28849">MSNDYDALAPVYDILEIGNFAEALTPMLVDYALRHEWMGRRIMSVGCGTGKGLSWLAQHGYLLTAVDQSEAMLTVAKENLKSSRGTIDWHQQNILKLEGIDNMDMVLALNVMGELNTLKELETAFQAIRRTLHNERLFIFDIYTIEGLVIRQQSGDQLLQDQDNLTVFATNHYDYERQIQARHYRIYHQQSDQQWQRVDAKRTLRSYPIQAVLALVKRAKFEVATVLTHDLQPYDPGKAHTERVIILAKST</sequence>
<protein>
    <submittedName>
        <fullName evidence="2">Class I SAM-dependent methyltransferase</fullName>
    </submittedName>
</protein>
<dbReference type="Gene3D" id="2.20.25.110">
    <property type="entry name" value="S-adenosyl-L-methionine-dependent methyltransferases"/>
    <property type="match status" value="1"/>
</dbReference>
<dbReference type="RefSeq" id="WP_195169611.1">
    <property type="nucleotide sequence ID" value="NZ_CP062983.1"/>
</dbReference>
<dbReference type="Gene3D" id="3.40.50.150">
    <property type="entry name" value="Vaccinia Virus protein VP39"/>
    <property type="match status" value="1"/>
</dbReference>
<evidence type="ECO:0000313" key="3">
    <source>
        <dbReference type="Proteomes" id="UP000594468"/>
    </source>
</evidence>
<name>A0A7S8IDN7_9CHLR</name>
<accession>A0A7S8IDN7</accession>
<dbReference type="CDD" id="cd02440">
    <property type="entry name" value="AdoMet_MTases"/>
    <property type="match status" value="1"/>
</dbReference>
<dbReference type="AlphaFoldDB" id="A0A7S8IDN7"/>
<proteinExistence type="predicted"/>
<dbReference type="Proteomes" id="UP000594468">
    <property type="component" value="Chromosome"/>
</dbReference>
<evidence type="ECO:0000313" key="2">
    <source>
        <dbReference type="EMBL" id="QPC81539.1"/>
    </source>
</evidence>